<keyword evidence="2" id="KW-1185">Reference proteome</keyword>
<dbReference type="Proteomes" id="UP001595923">
    <property type="component" value="Unassembled WGS sequence"/>
</dbReference>
<evidence type="ECO:0000313" key="1">
    <source>
        <dbReference type="EMBL" id="MFC4565029.1"/>
    </source>
</evidence>
<sequence length="216" mass="23613">MADRHVPADGETDSSYQGYEFADYLERLDQLADLVDGFEWRTDPYLTTGGQARRRLVLGYPRLGRPPGPDTFVLEYPGTISGYDWDEDASDTATYVASLGAGEESEMRWSEAVDRRALVDGYPLIEAAAANKSTSQLGTLSAQAGAELARRRGPAEIPAAELVGRPPVSVGDWVRLRIDDPARFPAGPIERDVRVIGMRTVPAPTETTTLTLEEAR</sequence>
<accession>A0ABV9E394</accession>
<proteinExistence type="predicted"/>
<name>A0ABV9E394_9ACTN</name>
<reference evidence="2" key="1">
    <citation type="journal article" date="2019" name="Int. J. Syst. Evol. Microbiol.">
        <title>The Global Catalogue of Microorganisms (GCM) 10K type strain sequencing project: providing services to taxonomists for standard genome sequencing and annotation.</title>
        <authorList>
            <consortium name="The Broad Institute Genomics Platform"/>
            <consortium name="The Broad Institute Genome Sequencing Center for Infectious Disease"/>
            <person name="Wu L."/>
            <person name="Ma J."/>
        </authorList>
    </citation>
    <scope>NUCLEOTIDE SEQUENCE [LARGE SCALE GENOMIC DNA]</scope>
    <source>
        <strain evidence="2">XZYJ18</strain>
    </source>
</reference>
<protein>
    <submittedName>
        <fullName evidence="1">Uncharacterized protein</fullName>
    </submittedName>
</protein>
<organism evidence="1 2">
    <name type="scientific">Nocardiopsis mangrovi</name>
    <dbReference type="NCBI Taxonomy" id="1179818"/>
    <lineage>
        <taxon>Bacteria</taxon>
        <taxon>Bacillati</taxon>
        <taxon>Actinomycetota</taxon>
        <taxon>Actinomycetes</taxon>
        <taxon>Streptosporangiales</taxon>
        <taxon>Nocardiopsidaceae</taxon>
        <taxon>Nocardiopsis</taxon>
    </lineage>
</organism>
<comment type="caution">
    <text evidence="1">The sequence shown here is derived from an EMBL/GenBank/DDBJ whole genome shotgun (WGS) entry which is preliminary data.</text>
</comment>
<dbReference type="RefSeq" id="WP_378578647.1">
    <property type="nucleotide sequence ID" value="NZ_JBHSFQ010000031.1"/>
</dbReference>
<evidence type="ECO:0000313" key="2">
    <source>
        <dbReference type="Proteomes" id="UP001595923"/>
    </source>
</evidence>
<gene>
    <name evidence="1" type="ORF">ACFO4E_24500</name>
</gene>
<dbReference type="EMBL" id="JBHSFQ010000031">
    <property type="protein sequence ID" value="MFC4565029.1"/>
    <property type="molecule type" value="Genomic_DNA"/>
</dbReference>